<dbReference type="Pfam" id="PF00912">
    <property type="entry name" value="Transgly"/>
    <property type="match status" value="1"/>
</dbReference>
<dbReference type="SUPFAM" id="SSF53955">
    <property type="entry name" value="Lysozyme-like"/>
    <property type="match status" value="1"/>
</dbReference>
<dbReference type="Proteomes" id="UP000535020">
    <property type="component" value="Unassembled WGS sequence"/>
</dbReference>
<evidence type="ECO:0000256" key="8">
    <source>
        <dbReference type="ARBA" id="ARBA00022989"/>
    </source>
</evidence>
<evidence type="ECO:0000256" key="2">
    <source>
        <dbReference type="ARBA" id="ARBA00022519"/>
    </source>
</evidence>
<keyword evidence="3" id="KW-0328">Glycosyltransferase</keyword>
<proteinExistence type="predicted"/>
<keyword evidence="5 11" id="KW-0812">Transmembrane</keyword>
<evidence type="ECO:0000256" key="1">
    <source>
        <dbReference type="ARBA" id="ARBA00022475"/>
    </source>
</evidence>
<dbReference type="Gene3D" id="1.10.3810.10">
    <property type="entry name" value="Biosynthetic peptidoglycan transglycosylase-like"/>
    <property type="match status" value="1"/>
</dbReference>
<dbReference type="InterPro" id="IPR023346">
    <property type="entry name" value="Lysozyme-like_dom_sf"/>
</dbReference>
<evidence type="ECO:0000256" key="6">
    <source>
        <dbReference type="ARBA" id="ARBA00022960"/>
    </source>
</evidence>
<keyword evidence="10" id="KW-0961">Cell wall biogenesis/degradation</keyword>
<evidence type="ECO:0000256" key="10">
    <source>
        <dbReference type="ARBA" id="ARBA00023316"/>
    </source>
</evidence>
<keyword evidence="14" id="KW-1185">Reference proteome</keyword>
<dbReference type="RefSeq" id="WP_176005173.1">
    <property type="nucleotide sequence ID" value="NZ_JABWMI010000006.1"/>
</dbReference>
<evidence type="ECO:0000256" key="11">
    <source>
        <dbReference type="SAM" id="Phobius"/>
    </source>
</evidence>
<dbReference type="PANTHER" id="PTHR30400:SF0">
    <property type="entry name" value="BIOSYNTHETIC PEPTIDOGLYCAN TRANSGLYCOSYLASE"/>
    <property type="match status" value="1"/>
</dbReference>
<evidence type="ECO:0000256" key="5">
    <source>
        <dbReference type="ARBA" id="ARBA00022692"/>
    </source>
</evidence>
<keyword evidence="1" id="KW-1003">Cell membrane</keyword>
<reference evidence="13 14" key="1">
    <citation type="submission" date="2020-07" db="EMBL/GenBank/DDBJ databases">
        <authorList>
            <person name="Sun Q."/>
        </authorList>
    </citation>
    <scope>NUCLEOTIDE SEQUENCE [LARGE SCALE GENOMIC DNA]</scope>
    <source>
        <strain evidence="13 14">MAH-1</strain>
    </source>
</reference>
<keyword evidence="8 11" id="KW-1133">Transmembrane helix</keyword>
<evidence type="ECO:0000313" key="13">
    <source>
        <dbReference type="EMBL" id="NYA70360.1"/>
    </source>
</evidence>
<dbReference type="GO" id="GO:0016763">
    <property type="term" value="F:pentosyltransferase activity"/>
    <property type="evidence" value="ECO:0007669"/>
    <property type="project" value="InterPro"/>
</dbReference>
<dbReference type="GO" id="GO:0071555">
    <property type="term" value="P:cell wall organization"/>
    <property type="evidence" value="ECO:0007669"/>
    <property type="project" value="UniProtKB-KW"/>
</dbReference>
<feature type="domain" description="Glycosyl transferase family 51" evidence="12">
    <location>
        <begin position="439"/>
        <end position="587"/>
    </location>
</feature>
<dbReference type="GO" id="GO:0016020">
    <property type="term" value="C:membrane"/>
    <property type="evidence" value="ECO:0007669"/>
    <property type="project" value="InterPro"/>
</dbReference>
<dbReference type="GO" id="GO:0009252">
    <property type="term" value="P:peptidoglycan biosynthetic process"/>
    <property type="evidence" value="ECO:0007669"/>
    <property type="project" value="UniProtKB-KW"/>
</dbReference>
<evidence type="ECO:0000256" key="7">
    <source>
        <dbReference type="ARBA" id="ARBA00022984"/>
    </source>
</evidence>
<name>A0A7Y8Y0V0_9FLAO</name>
<dbReference type="PANTHER" id="PTHR30400">
    <property type="entry name" value="MONOFUNCTIONAL BIOSYNTHETIC PEPTIDOGLYCAN TRANSGLYCOSYLASE"/>
    <property type="match status" value="1"/>
</dbReference>
<comment type="caution">
    <text evidence="13">The sequence shown here is derived from an EMBL/GenBank/DDBJ whole genome shotgun (WGS) entry which is preliminary data.</text>
</comment>
<feature type="transmembrane region" description="Helical" evidence="11">
    <location>
        <begin position="9"/>
        <end position="30"/>
    </location>
</feature>
<keyword evidence="7" id="KW-0573">Peptidoglycan synthesis</keyword>
<dbReference type="GO" id="GO:0008360">
    <property type="term" value="P:regulation of cell shape"/>
    <property type="evidence" value="ECO:0007669"/>
    <property type="project" value="UniProtKB-KW"/>
</dbReference>
<keyword evidence="6" id="KW-0133">Cell shape</keyword>
<dbReference type="InterPro" id="IPR011812">
    <property type="entry name" value="Pep_trsgly"/>
</dbReference>
<organism evidence="13 14">
    <name type="scientific">Flavobacterium agri</name>
    <dbReference type="NCBI Taxonomy" id="2743471"/>
    <lineage>
        <taxon>Bacteria</taxon>
        <taxon>Pseudomonadati</taxon>
        <taxon>Bacteroidota</taxon>
        <taxon>Flavobacteriia</taxon>
        <taxon>Flavobacteriales</taxon>
        <taxon>Flavobacteriaceae</taxon>
        <taxon>Flavobacterium</taxon>
    </lineage>
</organism>
<keyword evidence="2" id="KW-0997">Cell inner membrane</keyword>
<gene>
    <name evidence="13" type="ORF">HZF10_05465</name>
</gene>
<evidence type="ECO:0000313" key="14">
    <source>
        <dbReference type="Proteomes" id="UP000535020"/>
    </source>
</evidence>
<evidence type="ECO:0000259" key="12">
    <source>
        <dbReference type="Pfam" id="PF00912"/>
    </source>
</evidence>
<accession>A0A7Y8Y0V0</accession>
<sequence length="658" mass="75758">MKKSTKKKIYISLGSFFGLLILALIAVFIFRDQLLHKAIDKVSDKIAEDYDAKFSIKEARFTAFSSIEMKDILLVPNHADTLFSVKSLNTEVNFWKLFTGDLQLGRLVVKDGFIQLVKNAQGKNFESFLHPKKDAEAVEEESTNERKNYAKLGYRILNRALNLIPTNMQLENIALRMDDMGRKVTMKMDKLDLSDKRLQTTIDVSTNTFSQQWKISGFADPRDKKTDLHFYSTDSAGIKVPYVDERYNLKSGFDSIRLKVDDIDYSGGEMKIDGYSSIANLRVNHPKIASKDVVIENAQFDYHFLFGADFMRVDSSSVAVLNKIKFNPYAEYNVEEDTIYKLKVDIPKMQAQDFITSLPKGLFTHFEGMEATGAFDYKLDFAYNKNKPNKTVFNSTLNKDNLKIVKYGEADLAKLNGSFTYRAIENGRRLRPILVNPVNIYYTPLDQISPYLKRAVLTTEDPSFYQHRGFIPDAFRQSIVQNIKTKRFARGASTISMQLIKNVFLTREKTLSRKLEEILMVYIMENNHIVSKNRMYEVYLNIIEWGPNVYGIGEASLFYFLKHPSELNLNESLFLASIIPKPKGFMWQFDGEATLKPYIVKRNSYLKNTMMRRGWLTSNDTTAQTKKVVLYGAARAYVKKEDEKIINVDTLNVDEFDF</sequence>
<evidence type="ECO:0000256" key="3">
    <source>
        <dbReference type="ARBA" id="ARBA00022676"/>
    </source>
</evidence>
<dbReference type="InterPro" id="IPR001264">
    <property type="entry name" value="Glyco_trans_51"/>
</dbReference>
<keyword evidence="9 11" id="KW-0472">Membrane</keyword>
<dbReference type="GO" id="GO:0009274">
    <property type="term" value="C:peptidoglycan-based cell wall"/>
    <property type="evidence" value="ECO:0007669"/>
    <property type="project" value="InterPro"/>
</dbReference>
<dbReference type="EMBL" id="JACBJI010000002">
    <property type="protein sequence ID" value="NYA70360.1"/>
    <property type="molecule type" value="Genomic_DNA"/>
</dbReference>
<evidence type="ECO:0000256" key="4">
    <source>
        <dbReference type="ARBA" id="ARBA00022679"/>
    </source>
</evidence>
<dbReference type="AlphaFoldDB" id="A0A7Y8Y0V0"/>
<keyword evidence="4" id="KW-0808">Transferase</keyword>
<protein>
    <submittedName>
        <fullName evidence="13">Transglycosylase domain-containing protein</fullName>
    </submittedName>
</protein>
<dbReference type="InterPro" id="IPR036950">
    <property type="entry name" value="PBP_transglycosylase"/>
</dbReference>
<evidence type="ECO:0000256" key="9">
    <source>
        <dbReference type="ARBA" id="ARBA00023136"/>
    </source>
</evidence>